<feature type="domain" description="Ketosynthase family 3 (KS3)" evidence="10">
    <location>
        <begin position="695"/>
        <end position="1133"/>
    </location>
</feature>
<dbReference type="InterPro" id="IPR014043">
    <property type="entry name" value="Acyl_transferase_dom"/>
</dbReference>
<dbReference type="InterPro" id="IPR020841">
    <property type="entry name" value="PKS_Beta-ketoAc_synthase_dom"/>
</dbReference>
<dbReference type="Pfam" id="PF22621">
    <property type="entry name" value="CurL-like_PKS_C"/>
    <property type="match status" value="1"/>
</dbReference>
<dbReference type="InterPro" id="IPR049900">
    <property type="entry name" value="PKS_mFAS_DH"/>
</dbReference>
<name>A0A6B2QZ98_9BURK</name>
<dbReference type="InterPro" id="IPR042104">
    <property type="entry name" value="PKS_dehydratase_sf"/>
</dbReference>
<dbReference type="SUPFAM" id="SSF56801">
    <property type="entry name" value="Acetyl-CoA synthetase-like"/>
    <property type="match status" value="1"/>
</dbReference>
<dbReference type="GO" id="GO:0006633">
    <property type="term" value="P:fatty acid biosynthetic process"/>
    <property type="evidence" value="ECO:0007669"/>
    <property type="project" value="InterPro"/>
</dbReference>
<dbReference type="InterPro" id="IPR009081">
    <property type="entry name" value="PP-bd_ACP"/>
</dbReference>
<dbReference type="SMART" id="SM00823">
    <property type="entry name" value="PKS_PP"/>
    <property type="match status" value="2"/>
</dbReference>
<dbReference type="GO" id="GO:0004312">
    <property type="term" value="F:fatty acid synthase activity"/>
    <property type="evidence" value="ECO:0007669"/>
    <property type="project" value="TreeGrafter"/>
</dbReference>
<dbReference type="GO" id="GO:0004315">
    <property type="term" value="F:3-oxoacyl-[acyl-carrier-protein] synthase activity"/>
    <property type="evidence" value="ECO:0007669"/>
    <property type="project" value="InterPro"/>
</dbReference>
<dbReference type="Gene3D" id="3.10.129.110">
    <property type="entry name" value="Polyketide synthase dehydratase"/>
    <property type="match status" value="1"/>
</dbReference>
<evidence type="ECO:0000259" key="10">
    <source>
        <dbReference type="PROSITE" id="PS52004"/>
    </source>
</evidence>
<dbReference type="PROSITE" id="PS52019">
    <property type="entry name" value="PKS_MFAS_DH"/>
    <property type="match status" value="1"/>
</dbReference>
<dbReference type="FunFam" id="3.40.47.10:FF:000042">
    <property type="entry name" value="Polyketide synthase Pks13"/>
    <property type="match status" value="1"/>
</dbReference>
<dbReference type="Gene3D" id="1.10.1200.10">
    <property type="entry name" value="ACP-like"/>
    <property type="match status" value="2"/>
</dbReference>
<feature type="region of interest" description="C-terminal hotdog fold" evidence="7">
    <location>
        <begin position="1743"/>
        <end position="1886"/>
    </location>
</feature>
<dbReference type="SUPFAM" id="SSF55048">
    <property type="entry name" value="Probable ACP-binding domain of malonyl-CoA ACP transacylase"/>
    <property type="match status" value="1"/>
</dbReference>
<keyword evidence="4" id="KW-0276">Fatty acid metabolism</keyword>
<dbReference type="CDD" id="cd00833">
    <property type="entry name" value="PKS"/>
    <property type="match status" value="1"/>
</dbReference>
<dbReference type="Pfam" id="PF08659">
    <property type="entry name" value="KR"/>
    <property type="match status" value="1"/>
</dbReference>
<dbReference type="InterPro" id="IPR018201">
    <property type="entry name" value="Ketoacyl_synth_AS"/>
</dbReference>
<evidence type="ECO:0000256" key="5">
    <source>
        <dbReference type="ARBA" id="ARBA00023098"/>
    </source>
</evidence>
<dbReference type="EMBL" id="JAAGRN010000005">
    <property type="protein sequence ID" value="NDY83342.1"/>
    <property type="molecule type" value="Genomic_DNA"/>
</dbReference>
<dbReference type="PANTHER" id="PTHR43775">
    <property type="entry name" value="FATTY ACID SYNTHASE"/>
    <property type="match status" value="1"/>
</dbReference>
<dbReference type="Pfam" id="PF21089">
    <property type="entry name" value="PKS_DH_N"/>
    <property type="match status" value="1"/>
</dbReference>
<dbReference type="SMART" id="SM00826">
    <property type="entry name" value="PKS_DH"/>
    <property type="match status" value="1"/>
</dbReference>
<feature type="active site" description="Proton donor; for dehydratase activity" evidence="7">
    <location>
        <position position="1803"/>
    </location>
</feature>
<dbReference type="Pfam" id="PF14765">
    <property type="entry name" value="PS-DH"/>
    <property type="match status" value="1"/>
</dbReference>
<dbReference type="Gene3D" id="3.40.50.12780">
    <property type="entry name" value="N-terminal domain of ligase-like"/>
    <property type="match status" value="1"/>
</dbReference>
<evidence type="ECO:0000256" key="8">
    <source>
        <dbReference type="SAM" id="MobiDB-lite"/>
    </source>
</evidence>
<dbReference type="SUPFAM" id="SSF52151">
    <property type="entry name" value="FabD/lysophospholipase-like"/>
    <property type="match status" value="1"/>
</dbReference>
<dbReference type="SMART" id="SM00825">
    <property type="entry name" value="PKS_KS"/>
    <property type="match status" value="1"/>
</dbReference>
<dbReference type="InterPro" id="IPR016036">
    <property type="entry name" value="Malonyl_transacylase_ACP-bd"/>
</dbReference>
<dbReference type="SUPFAM" id="SSF53901">
    <property type="entry name" value="Thiolase-like"/>
    <property type="match status" value="1"/>
</dbReference>
<evidence type="ECO:0000259" key="11">
    <source>
        <dbReference type="PROSITE" id="PS52019"/>
    </source>
</evidence>
<dbReference type="Pfam" id="PF00550">
    <property type="entry name" value="PP-binding"/>
    <property type="match status" value="2"/>
</dbReference>
<dbReference type="Pfam" id="PF02801">
    <property type="entry name" value="Ketoacyl-synt_C"/>
    <property type="match status" value="1"/>
</dbReference>
<dbReference type="SMART" id="SM00827">
    <property type="entry name" value="PKS_AT"/>
    <property type="match status" value="1"/>
</dbReference>
<proteinExistence type="predicted"/>
<dbReference type="SUPFAM" id="SSF47336">
    <property type="entry name" value="ACP-like"/>
    <property type="match status" value="2"/>
</dbReference>
<dbReference type="Gene3D" id="3.40.47.10">
    <property type="match status" value="1"/>
</dbReference>
<dbReference type="PROSITE" id="PS00455">
    <property type="entry name" value="AMP_BINDING"/>
    <property type="match status" value="1"/>
</dbReference>
<dbReference type="InterPro" id="IPR014030">
    <property type="entry name" value="Ketoacyl_synth_N"/>
</dbReference>
<protein>
    <submittedName>
        <fullName evidence="12">SDR family NAD(P)-dependent oxidoreductase</fullName>
    </submittedName>
</protein>
<evidence type="ECO:0000256" key="3">
    <source>
        <dbReference type="ARBA" id="ARBA00022679"/>
    </source>
</evidence>
<dbReference type="InterPro" id="IPR036736">
    <property type="entry name" value="ACP-like_sf"/>
</dbReference>
<dbReference type="InterPro" id="IPR016039">
    <property type="entry name" value="Thiolase-like"/>
</dbReference>
<dbReference type="InterPro" id="IPR020806">
    <property type="entry name" value="PKS_PP-bd"/>
</dbReference>
<dbReference type="InterPro" id="IPR001227">
    <property type="entry name" value="Ac_transferase_dom_sf"/>
</dbReference>
<organism evidence="12">
    <name type="scientific">Sheuella amnicola</name>
    <dbReference type="NCBI Taxonomy" id="2707330"/>
    <lineage>
        <taxon>Bacteria</taxon>
        <taxon>Pseudomonadati</taxon>
        <taxon>Pseudomonadota</taxon>
        <taxon>Betaproteobacteria</taxon>
        <taxon>Burkholderiales</taxon>
        <taxon>Alcaligenaceae</taxon>
        <taxon>Sheuella</taxon>
    </lineage>
</organism>
<dbReference type="FunFam" id="3.40.366.10:FF:000002">
    <property type="entry name" value="Probable polyketide synthase 2"/>
    <property type="match status" value="1"/>
</dbReference>
<evidence type="ECO:0000256" key="4">
    <source>
        <dbReference type="ARBA" id="ARBA00022832"/>
    </source>
</evidence>
<dbReference type="RefSeq" id="WP_163654419.1">
    <property type="nucleotide sequence ID" value="NZ_JAAGRN010000005.1"/>
</dbReference>
<dbReference type="PROSITE" id="PS50075">
    <property type="entry name" value="CARRIER"/>
    <property type="match status" value="2"/>
</dbReference>
<dbReference type="PANTHER" id="PTHR43775:SF51">
    <property type="entry name" value="INACTIVE PHENOLPHTHIOCEROL SYNTHESIS POLYKETIDE SYNTHASE TYPE I PKS1-RELATED"/>
    <property type="match status" value="1"/>
</dbReference>
<keyword evidence="5" id="KW-0443">Lipid metabolism</keyword>
<evidence type="ECO:0000256" key="6">
    <source>
        <dbReference type="ARBA" id="ARBA00023268"/>
    </source>
</evidence>
<sequence>MNQTLAIQHGQNLPDRVAELGNLPNALLKANPKTAIVFIDSQGKQVDQNYEWLINQAKKIATGFTTLGLKPKDKILLQLIQSEDILPAYWGALFAGVEPIIVPMPVSYDIQSRPTEQLEHIWNTLDRPVICTVEAQLSTIKNSSAIPAFEQCRLISIENLKEHQACKRIHQAEPDDVAFYTLSSGSTGLSKIVPLTHKNMLSRGIGTNLLCRNSQEDVILSWLPFDHIGNISAYHISPVIEGSKLVYAQKEYILPHPLRWMELIEEHQVTHSWAPNFAFALVSKAMKTYTGRPFNLSSLKGLLSAAELIAQSTTHEFLEALRPHNMRPEALISAFGMAEVCSGITYHLPEPGKSIGFAHIDRNHMTGKIHHVSPDDPTCISFAKLGPVIAGVSIRIVDEQNQLVPEETVGRFQIKGAALMPGYYRNPVANEAFVGDGWFDTGDAAFITQGELVLLGRAGLGIIVNGANLSNSEIEAAAEQITDLSPSFTAACAAFAPGSDKLSLVLFFHSEIKEDQALLDLLKRIQSTLTQTVGIKADYLIPLDRQSIPKTEIGKIQHKRLIQMFQKGEYNDIITRIEQLRQNEAASRQVQSASSPSSEIEQQIAAIWRDVLDLEFIDLKDNFFELGGDSLSLVQAHERLMEAFGSDLTLVDLFTSPTVESLAKKIAGDKSQASPFTQGQARAQARNQSHASGRSTDVAVIGMSCRFPGADDIDAFWKNLVDGVESITFFDEKDLINNGFSKSLVEKPDYVKASPLLNDARGFDAEFFGYSARDAELMDPQHRQFLECAWEAFENAGYDPTTYPGVTGVYAGAAMNTYLMNNILPNKKDLDPQDDFNVATLDSMGGFMMMVANDKDYLTTRVSYKLNLSGPSVNVQTACSTGLVTVHMACQSLLSGETDLFLTGGASIQSPEHAGHLYQPGLIVSPDGHVRSFDAQARGTIFGSGVGAVLLKRLDDAIRDGDHIYAIVKGSAVNNDAGMKVGYMAPSSDGQAIAVAEAISVAGIDPDTIGFVEAHGTGTEIGDPIELDGLTQVFRTQTQETQFCALGSVKTNVGHLQITSGTAGFIKTALTLHHKVIPPLLNFNTPNPGLHIDQSPFFINTEAIEWKKGNHPRRAGVNSLGIGGTNAHAILEEAPELPPLINPQERPLHMLFLSARTEPALKQLAGRYARHFEAHPDIDLANACHTANTGRKTFDYRVALTGATAAEMIAQLRLIESDGSTSGSIEVYSASKARHQVGFLFTGQGSQYINMGRDLYQSQTVFKQHVDDCASLFESLIGSNLIDIIYPTDEQSALIHQTGLAQPALFTIEYALAKLWQSWGVNPDYVMGHSLGEYAAACIAGVFSLEEAIKLVAARATLMQSLEQTGEMWAVSAPVAVVRSLLTTGNLTKEISIAADNGPESVVVSGETGAISALIKQLTAQGIRTQKLNTSHAFHSSLMEPMLDDFERVAQTITYRLPNIKLVSNLTGTVASDEITMPQYWRQHIRQSVKFRSGIENMAEQGCNIFIEIGPRPTLIGLGSQCVTGEHLWLTSIKPAQNNWLTALQSMAKVAVRINPNLKGLDHGYQRRKVALPTYPFQHKPYWMKAPKQASVQAMLPMGSDMLLGKKLRLPGLTASIFENQFNTEAFPFLNDHLIASTTVASGACHVAMMLDAVAQLFKSQPMSVSNIHFPAPLIIDGDQTRTVQLIVEQNGDAGQSAQIISFNADESQNDVWTSQHAQADFVPFKESSSNPIDLSAIEKRCQQKINVDEFFSMLATRKINLGPSYRWITSIMRGDKEALGMLGEPVSRSGLRADQLHPGLLDAGFSLLLAMDMHKADEVWLPFAIETARQVVRSENTPAAVYMKLRDDSSDEHAIADVTFCDTKGNAIIELQGLQARRADVSKFNSDRSGNISKLLYEENWIELPVVELAAKESNPAPWLIFTDQGETGSNLVDHIKHQGQTCLLVRIGESTSRLGADQLAISLNDISDTQHLIDFVKLATDGADTLQGIIHLCALDEKNMDDESSMHQAHSSASLLGLIQACLKGEWTIKNRMAIITRGVHVLHDDTHLPNIQQATAWGIGLTINLEHPELNATCIDLAQSGEISETKELFDSLNIKDDEYRIAIRHGHRFGARLKPAKSLAAEPVAINDESTYLITGGTGGLGLLTAAWLIVQGARHIALLSRSAPSPQVMETIGTLKTLNVEIRHMVVDIANKSQLEECLSTIEKDMPPLKGVLHCAGVLDDHLLIDQTWKNFTNVYSAKIDGSWNLHQLTDRLALDFFVLFSSAASLLGNQGQANYAAANMFMDALATYRKILGQKAISIHWGPWAEVGMAQSDQQITRHLSSLGFTAITPDTGLAALSLCLNNQNSNIGVIDCVWQKYVQFAASCAKYLSSLTSSTDQTNRRKQSGNQSDFIKKLHESDRTQKTDLIKQIVIEIVQDILGVDAHTDIPLEVPMTDQGFDSLMAVQLTNAIGRRLEQRLPVSLIFNAPTVNAMSEALAGMIEDVKAESEKTSLNQPQDTVQSAQSLLDELDKLLG</sequence>
<feature type="active site" description="Proton acceptor; for dehydratase activity" evidence="7">
    <location>
        <position position="1633"/>
    </location>
</feature>
<evidence type="ECO:0000313" key="12">
    <source>
        <dbReference type="EMBL" id="NDY83342.1"/>
    </source>
</evidence>
<keyword evidence="3" id="KW-0808">Transferase</keyword>
<reference evidence="12" key="1">
    <citation type="submission" date="2020-02" db="EMBL/GenBank/DDBJ databases">
        <authorList>
            <person name="Chen W.-M."/>
        </authorList>
    </citation>
    <scope>NUCLEOTIDE SEQUENCE</scope>
    <source>
        <strain evidence="12">NBD-18</strain>
    </source>
</reference>
<dbReference type="SMART" id="SM00822">
    <property type="entry name" value="PKS_KR"/>
    <property type="match status" value="1"/>
</dbReference>
<dbReference type="InterPro" id="IPR013968">
    <property type="entry name" value="PKS_KR"/>
</dbReference>
<dbReference type="InterPro" id="IPR020807">
    <property type="entry name" value="PKS_DH"/>
</dbReference>
<dbReference type="InterPro" id="IPR049552">
    <property type="entry name" value="PKS_DH_N"/>
</dbReference>
<dbReference type="PROSITE" id="PS52004">
    <property type="entry name" value="KS3_2"/>
    <property type="match status" value="1"/>
</dbReference>
<evidence type="ECO:0000256" key="2">
    <source>
        <dbReference type="ARBA" id="ARBA00022553"/>
    </source>
</evidence>
<comment type="caution">
    <text evidence="12">The sequence shown here is derived from an EMBL/GenBank/DDBJ whole genome shotgun (WGS) entry which is preliminary data.</text>
</comment>
<accession>A0A6B2QZ98</accession>
<dbReference type="Gene3D" id="3.30.300.30">
    <property type="match status" value="1"/>
</dbReference>
<keyword evidence="6" id="KW-0511">Multifunctional enzyme</keyword>
<dbReference type="InterPro" id="IPR049551">
    <property type="entry name" value="PKS_DH_C"/>
</dbReference>
<dbReference type="Pfam" id="PF00501">
    <property type="entry name" value="AMP-binding"/>
    <property type="match status" value="1"/>
</dbReference>
<feature type="region of interest" description="Disordered" evidence="8">
    <location>
        <begin position="2382"/>
        <end position="2401"/>
    </location>
</feature>
<evidence type="ECO:0000256" key="7">
    <source>
        <dbReference type="PROSITE-ProRule" id="PRU01363"/>
    </source>
</evidence>
<keyword evidence="2" id="KW-0597">Phosphoprotein</keyword>
<dbReference type="GO" id="GO:0031177">
    <property type="term" value="F:phosphopantetheine binding"/>
    <property type="evidence" value="ECO:0007669"/>
    <property type="project" value="InterPro"/>
</dbReference>
<dbReference type="PROSITE" id="PS00606">
    <property type="entry name" value="KS3_1"/>
    <property type="match status" value="1"/>
</dbReference>
<evidence type="ECO:0000259" key="9">
    <source>
        <dbReference type="PROSITE" id="PS50075"/>
    </source>
</evidence>
<dbReference type="InterPro" id="IPR045851">
    <property type="entry name" value="AMP-bd_C_sf"/>
</dbReference>
<dbReference type="InterPro" id="IPR042099">
    <property type="entry name" value="ANL_N_sf"/>
</dbReference>
<dbReference type="Gene3D" id="3.40.50.720">
    <property type="entry name" value="NAD(P)-binding Rossmann-like Domain"/>
    <property type="match status" value="1"/>
</dbReference>
<dbReference type="InterPro" id="IPR057326">
    <property type="entry name" value="KR_dom"/>
</dbReference>
<feature type="domain" description="PKS/mFAS DH" evidence="11">
    <location>
        <begin position="1601"/>
        <end position="1886"/>
    </location>
</feature>
<dbReference type="InterPro" id="IPR000873">
    <property type="entry name" value="AMP-dep_synth/lig_dom"/>
</dbReference>
<dbReference type="SUPFAM" id="SSF51735">
    <property type="entry name" value="NAD(P)-binding Rossmann-fold domains"/>
    <property type="match status" value="2"/>
</dbReference>
<gene>
    <name evidence="12" type="ORF">G3I67_08875</name>
</gene>
<dbReference type="InterPro" id="IPR036291">
    <property type="entry name" value="NAD(P)-bd_dom_sf"/>
</dbReference>
<dbReference type="InterPro" id="IPR050091">
    <property type="entry name" value="PKS_NRPS_Biosynth_Enz"/>
</dbReference>
<dbReference type="CDD" id="cd08955">
    <property type="entry name" value="KR_2_FAS_SDR_x"/>
    <property type="match status" value="1"/>
</dbReference>
<dbReference type="Gene3D" id="3.30.70.3290">
    <property type="match status" value="1"/>
</dbReference>
<keyword evidence="1" id="KW-0596">Phosphopantetheine</keyword>
<feature type="domain" description="Carrier" evidence="9">
    <location>
        <begin position="2411"/>
        <end position="2486"/>
    </location>
</feature>
<feature type="region of interest" description="N-terminal hotdog fold" evidence="7">
    <location>
        <begin position="1601"/>
        <end position="1729"/>
    </location>
</feature>
<dbReference type="Pfam" id="PF00109">
    <property type="entry name" value="ketoacyl-synt"/>
    <property type="match status" value="1"/>
</dbReference>
<evidence type="ECO:0000256" key="1">
    <source>
        <dbReference type="ARBA" id="ARBA00022450"/>
    </source>
</evidence>
<dbReference type="Pfam" id="PF00698">
    <property type="entry name" value="Acyl_transf_1"/>
    <property type="match status" value="1"/>
</dbReference>
<dbReference type="InterPro" id="IPR014031">
    <property type="entry name" value="Ketoacyl_synth_C"/>
</dbReference>
<dbReference type="InterPro" id="IPR020845">
    <property type="entry name" value="AMP-binding_CS"/>
</dbReference>
<dbReference type="Gene3D" id="3.40.366.10">
    <property type="entry name" value="Malonyl-Coenzyme A Acyl Carrier Protein, domain 2"/>
    <property type="match status" value="1"/>
</dbReference>
<dbReference type="InterPro" id="IPR016035">
    <property type="entry name" value="Acyl_Trfase/lysoPLipase"/>
</dbReference>
<feature type="domain" description="Carrier" evidence="9">
    <location>
        <begin position="595"/>
        <end position="670"/>
    </location>
</feature>